<accession>A0AAE1D1B1</accession>
<gene>
    <name evidence="2" type="ORF">RRG08_023973</name>
</gene>
<feature type="compositionally biased region" description="Polar residues" evidence="1">
    <location>
        <begin position="64"/>
        <end position="75"/>
    </location>
</feature>
<organism evidence="2 3">
    <name type="scientific">Elysia crispata</name>
    <name type="common">lettuce slug</name>
    <dbReference type="NCBI Taxonomy" id="231223"/>
    <lineage>
        <taxon>Eukaryota</taxon>
        <taxon>Metazoa</taxon>
        <taxon>Spiralia</taxon>
        <taxon>Lophotrochozoa</taxon>
        <taxon>Mollusca</taxon>
        <taxon>Gastropoda</taxon>
        <taxon>Heterobranchia</taxon>
        <taxon>Euthyneura</taxon>
        <taxon>Panpulmonata</taxon>
        <taxon>Sacoglossa</taxon>
        <taxon>Placobranchoidea</taxon>
        <taxon>Plakobranchidae</taxon>
        <taxon>Elysia</taxon>
    </lineage>
</organism>
<evidence type="ECO:0000256" key="1">
    <source>
        <dbReference type="SAM" id="MobiDB-lite"/>
    </source>
</evidence>
<name>A0AAE1D1B1_9GAST</name>
<comment type="caution">
    <text evidence="2">The sequence shown here is derived from an EMBL/GenBank/DDBJ whole genome shotgun (WGS) entry which is preliminary data.</text>
</comment>
<feature type="region of interest" description="Disordered" evidence="1">
    <location>
        <begin position="64"/>
        <end position="86"/>
    </location>
</feature>
<keyword evidence="3" id="KW-1185">Reference proteome</keyword>
<dbReference type="Proteomes" id="UP001283361">
    <property type="component" value="Unassembled WGS sequence"/>
</dbReference>
<proteinExistence type="predicted"/>
<protein>
    <submittedName>
        <fullName evidence="2">Uncharacterized protein</fullName>
    </submittedName>
</protein>
<evidence type="ECO:0000313" key="2">
    <source>
        <dbReference type="EMBL" id="KAK3751216.1"/>
    </source>
</evidence>
<dbReference type="EMBL" id="JAWDGP010005834">
    <property type="protein sequence ID" value="KAK3751216.1"/>
    <property type="molecule type" value="Genomic_DNA"/>
</dbReference>
<reference evidence="2" key="1">
    <citation type="journal article" date="2023" name="G3 (Bethesda)">
        <title>A reference genome for the long-term kleptoplast-retaining sea slug Elysia crispata morphotype clarki.</title>
        <authorList>
            <person name="Eastman K.E."/>
            <person name="Pendleton A.L."/>
            <person name="Shaikh M.A."/>
            <person name="Suttiyut T."/>
            <person name="Ogas R."/>
            <person name="Tomko P."/>
            <person name="Gavelis G."/>
            <person name="Widhalm J.R."/>
            <person name="Wisecaver J.H."/>
        </authorList>
    </citation>
    <scope>NUCLEOTIDE SEQUENCE</scope>
    <source>
        <strain evidence="2">ECLA1</strain>
    </source>
</reference>
<sequence>MRAEDILIKIAIFCSLTFTKLCSQLSNLMDKVRMQASWHCDPRAEVMSKARVIATSVPRVVVSGSNDHQSWSPAVSGSGWEKVMRV</sequence>
<evidence type="ECO:0000313" key="3">
    <source>
        <dbReference type="Proteomes" id="UP001283361"/>
    </source>
</evidence>
<dbReference type="AlphaFoldDB" id="A0AAE1D1B1"/>